<dbReference type="Gene3D" id="1.10.8.60">
    <property type="match status" value="2"/>
</dbReference>
<evidence type="ECO:0000256" key="13">
    <source>
        <dbReference type="ARBA" id="ARBA00032509"/>
    </source>
</evidence>
<dbReference type="InterPro" id="IPR015342">
    <property type="entry name" value="PEX1-N_C-lobe"/>
</dbReference>
<dbReference type="InterPro" id="IPR003959">
    <property type="entry name" value="ATPase_AAA_core"/>
</dbReference>
<keyword evidence="10" id="KW-0653">Protein transport</keyword>
<evidence type="ECO:0000256" key="18">
    <source>
        <dbReference type="SAM" id="MobiDB-lite"/>
    </source>
</evidence>
<dbReference type="PROSITE" id="PS00674">
    <property type="entry name" value="AAA"/>
    <property type="match status" value="1"/>
</dbReference>
<dbReference type="InterPro" id="IPR027417">
    <property type="entry name" value="P-loop_NTPase"/>
</dbReference>
<dbReference type="CDD" id="cd19526">
    <property type="entry name" value="RecA-like_PEX1_r2"/>
    <property type="match status" value="1"/>
</dbReference>
<evidence type="ECO:0000256" key="2">
    <source>
        <dbReference type="ARBA" id="ARBA00006914"/>
    </source>
</evidence>
<evidence type="ECO:0000256" key="17">
    <source>
        <dbReference type="ARBA" id="ARBA00064205"/>
    </source>
</evidence>
<comment type="caution">
    <text evidence="20">The sequence shown here is derived from an EMBL/GenBank/DDBJ whole genome shotgun (WGS) entry which is preliminary data.</text>
</comment>
<dbReference type="PANTHER" id="PTHR23077">
    <property type="entry name" value="AAA-FAMILY ATPASE"/>
    <property type="match status" value="1"/>
</dbReference>
<dbReference type="Pfam" id="PF17862">
    <property type="entry name" value="AAA_lid_3"/>
    <property type="match status" value="1"/>
</dbReference>
<evidence type="ECO:0000256" key="9">
    <source>
        <dbReference type="ARBA" id="ARBA00022840"/>
    </source>
</evidence>
<dbReference type="InterPro" id="IPR003593">
    <property type="entry name" value="AAA+_ATPase"/>
</dbReference>
<keyword evidence="12" id="KW-0576">Peroxisome</keyword>
<dbReference type="InterPro" id="IPR050168">
    <property type="entry name" value="AAA_ATPase_domain"/>
</dbReference>
<evidence type="ECO:0000256" key="3">
    <source>
        <dbReference type="ARBA" id="ARBA00022448"/>
    </source>
</evidence>
<evidence type="ECO:0000256" key="14">
    <source>
        <dbReference type="ARBA" id="ARBA00034532"/>
    </source>
</evidence>
<dbReference type="GO" id="GO:0005778">
    <property type="term" value="C:peroxisomal membrane"/>
    <property type="evidence" value="ECO:0007669"/>
    <property type="project" value="UniProtKB-SubCell"/>
</dbReference>
<keyword evidence="3" id="KW-0813">Transport</keyword>
<feature type="region of interest" description="Disordered" evidence="18">
    <location>
        <begin position="320"/>
        <end position="356"/>
    </location>
</feature>
<dbReference type="Gene3D" id="2.40.40.20">
    <property type="match status" value="1"/>
</dbReference>
<dbReference type="SMART" id="SM00382">
    <property type="entry name" value="AAA"/>
    <property type="match status" value="2"/>
</dbReference>
<dbReference type="Gene3D" id="3.40.50.300">
    <property type="entry name" value="P-loop containing nucleotide triphosphate hydrolases"/>
    <property type="match status" value="2"/>
</dbReference>
<keyword evidence="5" id="KW-0962">Peroxisome biogenesis</keyword>
<evidence type="ECO:0000256" key="8">
    <source>
        <dbReference type="ARBA" id="ARBA00022801"/>
    </source>
</evidence>
<dbReference type="Gene3D" id="3.10.330.10">
    <property type="match status" value="1"/>
</dbReference>
<dbReference type="SUPFAM" id="SSF52540">
    <property type="entry name" value="P-loop containing nucleoside triphosphate hydrolases"/>
    <property type="match status" value="2"/>
</dbReference>
<dbReference type="FunFam" id="3.40.50.300:FF:000149">
    <property type="entry name" value="Nuclear valosin-containing protein-like"/>
    <property type="match status" value="1"/>
</dbReference>
<evidence type="ECO:0000256" key="5">
    <source>
        <dbReference type="ARBA" id="ARBA00022593"/>
    </source>
</evidence>
<dbReference type="GO" id="GO:0005524">
    <property type="term" value="F:ATP binding"/>
    <property type="evidence" value="ECO:0007669"/>
    <property type="project" value="UniProtKB-KW"/>
</dbReference>
<dbReference type="PANTHER" id="PTHR23077:SF12">
    <property type="entry name" value="PEROXISOMAL ATPASE PEX1"/>
    <property type="match status" value="1"/>
</dbReference>
<dbReference type="STRING" id="1754190.A0A1Y2ARN6"/>
<dbReference type="Pfam" id="PF00004">
    <property type="entry name" value="AAA"/>
    <property type="match status" value="2"/>
</dbReference>
<organism evidence="20 21">
    <name type="scientific">Neocallimastix californiae</name>
    <dbReference type="NCBI Taxonomy" id="1754190"/>
    <lineage>
        <taxon>Eukaryota</taxon>
        <taxon>Fungi</taxon>
        <taxon>Fungi incertae sedis</taxon>
        <taxon>Chytridiomycota</taxon>
        <taxon>Chytridiomycota incertae sedis</taxon>
        <taxon>Neocallimastigomycetes</taxon>
        <taxon>Neocallimastigales</taxon>
        <taxon>Neocallimastigaceae</taxon>
        <taxon>Neocallimastix</taxon>
    </lineage>
</organism>
<comment type="subcellular location">
    <subcellularLocation>
        <location evidence="1">Cytoplasm</location>
        <location evidence="1">Cytosol</location>
    </subcellularLocation>
    <subcellularLocation>
        <location evidence="15">Peroxisome membrane</location>
    </subcellularLocation>
</comment>
<evidence type="ECO:0000256" key="4">
    <source>
        <dbReference type="ARBA" id="ARBA00022490"/>
    </source>
</evidence>
<comment type="catalytic activity">
    <reaction evidence="16">
        <text>ATP + H2O = ADP + phosphate + H(+)</text>
        <dbReference type="Rhea" id="RHEA:13065"/>
        <dbReference type="ChEBI" id="CHEBI:15377"/>
        <dbReference type="ChEBI" id="CHEBI:15378"/>
        <dbReference type="ChEBI" id="CHEBI:30616"/>
        <dbReference type="ChEBI" id="CHEBI:43474"/>
        <dbReference type="ChEBI" id="CHEBI:456216"/>
    </reaction>
    <physiologicalReaction direction="left-to-right" evidence="16">
        <dbReference type="Rhea" id="RHEA:13066"/>
    </physiologicalReaction>
</comment>
<keyword evidence="4" id="KW-0963">Cytoplasm</keyword>
<feature type="domain" description="AAA+ ATPase" evidence="19">
    <location>
        <begin position="581"/>
        <end position="724"/>
    </location>
</feature>
<reference evidence="20 21" key="1">
    <citation type="submission" date="2016-08" db="EMBL/GenBank/DDBJ databases">
        <title>A Parts List for Fungal Cellulosomes Revealed by Comparative Genomics.</title>
        <authorList>
            <consortium name="DOE Joint Genome Institute"/>
            <person name="Haitjema C.H."/>
            <person name="Gilmore S.P."/>
            <person name="Henske J.K."/>
            <person name="Solomon K.V."/>
            <person name="De Groot R."/>
            <person name="Kuo A."/>
            <person name="Mondo S.J."/>
            <person name="Salamov A.A."/>
            <person name="Labutti K."/>
            <person name="Zhao Z."/>
            <person name="Chiniquy J."/>
            <person name="Barry K."/>
            <person name="Brewer H.M."/>
            <person name="Purvine S.O."/>
            <person name="Wright A.T."/>
            <person name="Boxma B."/>
            <person name="Van Alen T."/>
            <person name="Hackstein J.H."/>
            <person name="Baker S.E."/>
            <person name="Grigoriev I.V."/>
            <person name="O'Malley M.A."/>
        </authorList>
    </citation>
    <scope>NUCLEOTIDE SEQUENCE [LARGE SCALE GENOMIC DNA]</scope>
    <source>
        <strain evidence="20 21">G1</strain>
    </source>
</reference>
<comment type="subunit">
    <text evidence="17">Interacts with PEX6; forming the PEX1-PEX6 AAA ATPase complex, which is composed of a heterohexamer formed by a trimer of PEX1-PEX6 dimers.</text>
</comment>
<evidence type="ECO:0000313" key="20">
    <source>
        <dbReference type="EMBL" id="ORY24625.1"/>
    </source>
</evidence>
<dbReference type="InterPro" id="IPR003960">
    <property type="entry name" value="ATPase_AAA_CS"/>
</dbReference>
<evidence type="ECO:0000256" key="16">
    <source>
        <dbReference type="ARBA" id="ARBA00048778"/>
    </source>
</evidence>
<evidence type="ECO:0000256" key="10">
    <source>
        <dbReference type="ARBA" id="ARBA00022927"/>
    </source>
</evidence>
<keyword evidence="21" id="KW-1185">Reference proteome</keyword>
<evidence type="ECO:0000256" key="12">
    <source>
        <dbReference type="ARBA" id="ARBA00023140"/>
    </source>
</evidence>
<dbReference type="InterPro" id="IPR029067">
    <property type="entry name" value="CDC48_domain_2-like_sf"/>
</dbReference>
<dbReference type="FunFam" id="1.10.8.60:FF:000105">
    <property type="entry name" value="PeRoXisome assembly factor"/>
    <property type="match status" value="1"/>
</dbReference>
<dbReference type="AlphaFoldDB" id="A0A1Y2ARN6"/>
<sequence>MSIVTISFSHLKTCSVNLPASWSNSLYSKNIKITDVVVQVSWLKNQISKSKKSTYYFGWTGSSSSLSTQQNNFNENSGNNLVIEIDSYFGRSLGLKNGQKVYAELISNVQLTQSVNVEPLTEDDWEILELHANYIEEQFLNQIRIVFRDEIIMIWIHQQTLIRMRIVDYESSANCVKLDVNAEIIVSPKQRTNVEDEQAKELENEEIGKDNLSSIVLRSYPEQFIKQYSSMNKDKDGMILPSKKNLLNDSLQNTKKDSELLDKDNNNILGTITPLELEDSININTISLYANENQIKEVFPDFVDGDAMCFEILNKTYLNENPNVSDNNENGDSAENKDSNMVANFPSPNSEDENSDLQTLPHYKEINLSLFTNKDVPRDHLLISPELQCLLSIQPFDLIKLSLPKLKPINNGGIIIHEILNSKLQQQDNTDEKKEILLTHVKYHLDLLTQSKITISDGMCLKMKAPYDITDSSNENNEKEPTNYIHVLISIIKNNSEIHSALEKINVESKSYIKLTKDHLSKFNIKVGKSLTDRRFIDWIDTTQKSYHFLGGVDDYVKKINMFINCNLRYEKLRKQIHTPVQGGLLICGNHGSGKTALLENICWTSARNEKIKAYSYTFDCNAYTEARIPNIIEAWKQVFNQAAWYSPSIVIFENIDTIMPAEQENADMTRSQQLSELFIDIYTSYKKCHNILLIATSQQKTSLFSSLTNTNIFSEVINLTPPNKSQRQLIIKSVLSEGNAIVRSSLPNLDVTTIAMNTEGYYPADLKVLIERATQEAIINSINKIPSNQIKLSQEHFDKAQKDFVPVSLKGVKLQKSETEWKDIGGLKETKRTLLETLEWPTKYSAIFANSSLRLRSGLLLYGYPGCGKTLLASAVAKECGLNFISVKGPELLNKYIGASEKSVRDLFERAQAAKPCVLFFDEFDAIAPRRGHDNTGVTDRVVNQMLTQMDGAEGLDGVYVLAATSRPDLIDPALLRPGRLDKSLLCNMPDLEERIDILKALSRKLELGPSIDVVELAKRCEGYSGADLQALLYNAHLEAIHEQLNAVLQAANSSNDLFKEDKEKSVSFFILKSKSENEDKDISDIPMTLSQKSAIKSKIKTLYDNSKNKNINIEKEEKDTTSDPNESKVYIEIQHIEKAYASTRPSISEKERLRLKKIYDEYIGGKGIPTDNIGKTATFA</sequence>
<keyword evidence="7" id="KW-0547">Nucleotide-binding</keyword>
<evidence type="ECO:0000313" key="21">
    <source>
        <dbReference type="Proteomes" id="UP000193920"/>
    </source>
</evidence>
<feature type="compositionally biased region" description="Low complexity" evidence="18">
    <location>
        <begin position="320"/>
        <end position="330"/>
    </location>
</feature>
<evidence type="ECO:0000256" key="11">
    <source>
        <dbReference type="ARBA" id="ARBA00023136"/>
    </source>
</evidence>
<evidence type="ECO:0000256" key="15">
    <source>
        <dbReference type="ARBA" id="ARBA00046271"/>
    </source>
</evidence>
<dbReference type="InterPro" id="IPR009010">
    <property type="entry name" value="Asp_de-COase-like_dom_sf"/>
</dbReference>
<evidence type="ECO:0000256" key="1">
    <source>
        <dbReference type="ARBA" id="ARBA00004514"/>
    </source>
</evidence>
<feature type="domain" description="AAA+ ATPase" evidence="19">
    <location>
        <begin position="856"/>
        <end position="991"/>
    </location>
</feature>
<accession>A0A1Y2ARN6</accession>
<comment type="similarity">
    <text evidence="2">Belongs to the AAA ATPase family.</text>
</comment>
<keyword evidence="8" id="KW-0378">Hydrolase</keyword>
<evidence type="ECO:0000256" key="6">
    <source>
        <dbReference type="ARBA" id="ARBA00022737"/>
    </source>
</evidence>
<dbReference type="EMBL" id="MCOG01000220">
    <property type="protein sequence ID" value="ORY24625.1"/>
    <property type="molecule type" value="Genomic_DNA"/>
</dbReference>
<dbReference type="GO" id="GO:0005829">
    <property type="term" value="C:cytosol"/>
    <property type="evidence" value="ECO:0007669"/>
    <property type="project" value="UniProtKB-SubCell"/>
</dbReference>
<keyword evidence="11" id="KW-0472">Membrane</keyword>
<gene>
    <name evidence="20" type="ORF">LY90DRAFT_675145</name>
</gene>
<dbReference type="OrthoDB" id="2187at2759"/>
<dbReference type="GO" id="GO:0016887">
    <property type="term" value="F:ATP hydrolysis activity"/>
    <property type="evidence" value="ECO:0007669"/>
    <property type="project" value="InterPro"/>
</dbReference>
<dbReference type="Pfam" id="PF09262">
    <property type="entry name" value="PEX-1N"/>
    <property type="match status" value="1"/>
</dbReference>
<dbReference type="Proteomes" id="UP000193920">
    <property type="component" value="Unassembled WGS sequence"/>
</dbReference>
<feature type="compositionally biased region" description="Polar residues" evidence="18">
    <location>
        <begin position="339"/>
        <end position="349"/>
    </location>
</feature>
<dbReference type="SUPFAM" id="SSF54585">
    <property type="entry name" value="Cdc48 domain 2-like"/>
    <property type="match status" value="1"/>
</dbReference>
<protein>
    <recommendedName>
        <fullName evidence="14">Peroxisomal ATPase PEX1</fullName>
    </recommendedName>
    <alternativeName>
        <fullName evidence="13">Peroxin-1</fullName>
    </alternativeName>
</protein>
<name>A0A1Y2ARN6_9FUNG</name>
<dbReference type="GO" id="GO:0016558">
    <property type="term" value="P:protein import into peroxisome matrix"/>
    <property type="evidence" value="ECO:0007669"/>
    <property type="project" value="TreeGrafter"/>
</dbReference>
<dbReference type="InterPro" id="IPR041569">
    <property type="entry name" value="AAA_lid_3"/>
</dbReference>
<dbReference type="SUPFAM" id="SSF50692">
    <property type="entry name" value="ADC-like"/>
    <property type="match status" value="1"/>
</dbReference>
<keyword evidence="6" id="KW-0677">Repeat</keyword>
<proteinExistence type="inferred from homology"/>
<evidence type="ECO:0000259" key="19">
    <source>
        <dbReference type="SMART" id="SM00382"/>
    </source>
</evidence>
<evidence type="ECO:0000256" key="7">
    <source>
        <dbReference type="ARBA" id="ARBA00022741"/>
    </source>
</evidence>
<keyword evidence="9" id="KW-0067">ATP-binding</keyword>